<evidence type="ECO:0000259" key="4">
    <source>
        <dbReference type="PROSITE" id="PS50111"/>
    </source>
</evidence>
<comment type="similarity">
    <text evidence="2">Belongs to the methyl-accepting chemotaxis (MCP) protein family.</text>
</comment>
<keyword evidence="1 3" id="KW-0807">Transducer</keyword>
<evidence type="ECO:0000256" key="3">
    <source>
        <dbReference type="PROSITE-ProRule" id="PRU00284"/>
    </source>
</evidence>
<dbReference type="SUPFAM" id="SSF58104">
    <property type="entry name" value="Methyl-accepting chemotaxis protein (MCP) signaling domain"/>
    <property type="match status" value="1"/>
</dbReference>
<dbReference type="PANTHER" id="PTHR32089:SF41">
    <property type="entry name" value="METHYL-ACCEPTING CHEMOTAXIS PROTEIN"/>
    <property type="match status" value="1"/>
</dbReference>
<dbReference type="Pfam" id="PF00015">
    <property type="entry name" value="MCPsignal"/>
    <property type="match status" value="1"/>
</dbReference>
<sequence>MPAYAVTPVEGPGGRDVRLSEIGDRAGRLGVEIADVAGLIGDISAISQQQALQAEAARSAAGELNAVTAQVSRTMGTTRQAAAEARRILDQSTATVSAVVTRTTGTMAALSDGAMSFQSTLESVSGTVAGVERASAAIAQIARETKLLALNASVEAARAGEAGRGFAIIANAVKSLADQIQGFSGQTVAHLGDLTEALAHLRNQAGSNAEAAQIAMADSDAASHATATLETLVHSVGRLVDDIDAMAQPVERSIDGFETMQAELSALADGVAACRGHLEKTEQRTNSILGISEDFMLFLVEAGVETADAPFIAVARAKADEVAKAFEIALERGEISLDDLFDQNYREVPGTNPKQMLTRFTQLADKLLPPIQEPVLALDKRIAFCAAVDRNGYLPTHNRIYSQPQGDDPVWNAANCRNRRIFSDRTGLSAGRSTKPFLLQTYRRDMGGGQFALMKDCSAPIMVRGRHWGGLRVAFRV</sequence>
<dbReference type="GO" id="GO:0004888">
    <property type="term" value="F:transmembrane signaling receptor activity"/>
    <property type="evidence" value="ECO:0007669"/>
    <property type="project" value="InterPro"/>
</dbReference>
<dbReference type="SMART" id="SM00283">
    <property type="entry name" value="MA"/>
    <property type="match status" value="1"/>
</dbReference>
<dbReference type="EMBL" id="UZWD01000005">
    <property type="protein sequence ID" value="VDS03330.1"/>
    <property type="molecule type" value="Genomic_DNA"/>
</dbReference>
<evidence type="ECO:0000313" key="5">
    <source>
        <dbReference type="EMBL" id="VDS03330.1"/>
    </source>
</evidence>
<feature type="domain" description="Methyl-accepting transducer" evidence="4">
    <location>
        <begin position="25"/>
        <end position="268"/>
    </location>
</feature>
<reference evidence="5 6" key="1">
    <citation type="submission" date="2018-12" db="EMBL/GenBank/DDBJ databases">
        <authorList>
            <person name="Criscuolo A."/>
        </authorList>
    </citation>
    <scope>NUCLEOTIDE SEQUENCE [LARGE SCALE GENOMIC DNA]</scope>
    <source>
        <strain evidence="5">ACIP1116281</strain>
    </source>
</reference>
<accession>A0A3S4C9P4</accession>
<dbReference type="GO" id="GO:0006935">
    <property type="term" value="P:chemotaxis"/>
    <property type="evidence" value="ECO:0007669"/>
    <property type="project" value="InterPro"/>
</dbReference>
<dbReference type="InterPro" id="IPR004090">
    <property type="entry name" value="Chemotax_Me-accpt_rcpt"/>
</dbReference>
<dbReference type="PRINTS" id="PR00260">
    <property type="entry name" value="CHEMTRNSDUCR"/>
</dbReference>
<dbReference type="GO" id="GO:0007165">
    <property type="term" value="P:signal transduction"/>
    <property type="evidence" value="ECO:0007669"/>
    <property type="project" value="UniProtKB-KW"/>
</dbReference>
<dbReference type="Gene3D" id="1.10.287.950">
    <property type="entry name" value="Methyl-accepting chemotaxis protein"/>
    <property type="match status" value="1"/>
</dbReference>
<keyword evidence="6" id="KW-1185">Reference proteome</keyword>
<dbReference type="GO" id="GO:0016020">
    <property type="term" value="C:membrane"/>
    <property type="evidence" value="ECO:0007669"/>
    <property type="project" value="InterPro"/>
</dbReference>
<dbReference type="InterPro" id="IPR004089">
    <property type="entry name" value="MCPsignal_dom"/>
</dbReference>
<dbReference type="RefSeq" id="WP_126148945.1">
    <property type="nucleotide sequence ID" value="NZ_JBHTMH010000004.1"/>
</dbReference>
<dbReference type="PANTHER" id="PTHR32089">
    <property type="entry name" value="METHYL-ACCEPTING CHEMOTAXIS PROTEIN MCPB"/>
    <property type="match status" value="1"/>
</dbReference>
<dbReference type="PROSITE" id="PS50111">
    <property type="entry name" value="CHEMOTAXIS_TRANSDUC_2"/>
    <property type="match status" value="1"/>
</dbReference>
<gene>
    <name evidence="5" type="primary">mcpC</name>
    <name evidence="5" type="ORF">DEVEQU_00450</name>
</gene>
<evidence type="ECO:0000256" key="2">
    <source>
        <dbReference type="ARBA" id="ARBA00029447"/>
    </source>
</evidence>
<dbReference type="AlphaFoldDB" id="A0A3S4C9P4"/>
<name>A0A3S4C9P4_9HYPH</name>
<evidence type="ECO:0000313" key="6">
    <source>
        <dbReference type="Proteomes" id="UP000268844"/>
    </source>
</evidence>
<evidence type="ECO:0000256" key="1">
    <source>
        <dbReference type="ARBA" id="ARBA00023224"/>
    </source>
</evidence>
<protein>
    <submittedName>
        <fullName evidence="5">Methyl-accepting chemotaxis protein McpC</fullName>
    </submittedName>
</protein>
<dbReference type="OrthoDB" id="2489132at2"/>
<organism evidence="5 6">
    <name type="scientific">Devosia equisanguinis</name>
    <dbReference type="NCBI Taxonomy" id="2490941"/>
    <lineage>
        <taxon>Bacteria</taxon>
        <taxon>Pseudomonadati</taxon>
        <taxon>Pseudomonadota</taxon>
        <taxon>Alphaproteobacteria</taxon>
        <taxon>Hyphomicrobiales</taxon>
        <taxon>Devosiaceae</taxon>
        <taxon>Devosia</taxon>
    </lineage>
</organism>
<dbReference type="Proteomes" id="UP000268844">
    <property type="component" value="Unassembled WGS sequence"/>
</dbReference>
<proteinExistence type="inferred from homology"/>